<comment type="caution">
    <text evidence="9">The sequence shown here is derived from an EMBL/GenBank/DDBJ whole genome shotgun (WGS) entry which is preliminary data.</text>
</comment>
<evidence type="ECO:0000313" key="10">
    <source>
        <dbReference type="Proteomes" id="UP000176608"/>
    </source>
</evidence>
<evidence type="ECO:0000256" key="1">
    <source>
        <dbReference type="ARBA" id="ARBA00004651"/>
    </source>
</evidence>
<keyword evidence="2" id="KW-1003">Cell membrane</keyword>
<dbReference type="Pfam" id="PF09594">
    <property type="entry name" value="GT87"/>
    <property type="match status" value="1"/>
</dbReference>
<dbReference type="STRING" id="1802617.A2886_00315"/>
<dbReference type="GO" id="GO:0005886">
    <property type="term" value="C:plasma membrane"/>
    <property type="evidence" value="ECO:0007669"/>
    <property type="project" value="UniProtKB-SubCell"/>
</dbReference>
<keyword evidence="4 8" id="KW-0812">Transmembrane</keyword>
<organism evidence="9 10">
    <name type="scientific">candidate division WWE3 bacterium RIFCSPHIGHO2_01_FULL_42_13</name>
    <dbReference type="NCBI Taxonomy" id="1802617"/>
    <lineage>
        <taxon>Bacteria</taxon>
        <taxon>Katanobacteria</taxon>
    </lineage>
</organism>
<name>A0A1F4USD2_UNCKA</name>
<accession>A0A1F4USD2</accession>
<evidence type="ECO:0000256" key="6">
    <source>
        <dbReference type="ARBA" id="ARBA00023136"/>
    </source>
</evidence>
<comment type="similarity">
    <text evidence="7">Belongs to the glycosyltransferase 87 family.</text>
</comment>
<gene>
    <name evidence="9" type="ORF">A2886_00315</name>
</gene>
<evidence type="ECO:0000256" key="3">
    <source>
        <dbReference type="ARBA" id="ARBA00022679"/>
    </source>
</evidence>
<keyword evidence="6 8" id="KW-0472">Membrane</keyword>
<dbReference type="GO" id="GO:0016758">
    <property type="term" value="F:hexosyltransferase activity"/>
    <property type="evidence" value="ECO:0007669"/>
    <property type="project" value="InterPro"/>
</dbReference>
<feature type="transmembrane region" description="Helical" evidence="8">
    <location>
        <begin position="115"/>
        <end position="135"/>
    </location>
</feature>
<reference evidence="9 10" key="1">
    <citation type="journal article" date="2016" name="Nat. Commun.">
        <title>Thousands of microbial genomes shed light on interconnected biogeochemical processes in an aquifer system.</title>
        <authorList>
            <person name="Anantharaman K."/>
            <person name="Brown C.T."/>
            <person name="Hug L.A."/>
            <person name="Sharon I."/>
            <person name="Castelle C.J."/>
            <person name="Probst A.J."/>
            <person name="Thomas B.C."/>
            <person name="Singh A."/>
            <person name="Wilkins M.J."/>
            <person name="Karaoz U."/>
            <person name="Brodie E.L."/>
            <person name="Williams K.H."/>
            <person name="Hubbard S.S."/>
            <person name="Banfield J.F."/>
        </authorList>
    </citation>
    <scope>NUCLEOTIDE SEQUENCE [LARGE SCALE GENOMIC DNA]</scope>
</reference>
<dbReference type="Proteomes" id="UP000176608">
    <property type="component" value="Unassembled WGS sequence"/>
</dbReference>
<feature type="transmembrane region" description="Helical" evidence="8">
    <location>
        <begin position="280"/>
        <end position="299"/>
    </location>
</feature>
<dbReference type="InterPro" id="IPR018584">
    <property type="entry name" value="GT87"/>
</dbReference>
<feature type="transmembrane region" description="Helical" evidence="8">
    <location>
        <begin position="185"/>
        <end position="207"/>
    </location>
</feature>
<feature type="transmembrane region" description="Helical" evidence="8">
    <location>
        <begin position="147"/>
        <end position="173"/>
    </location>
</feature>
<protein>
    <recommendedName>
        <fullName evidence="11">DUF2029 domain-containing protein</fullName>
    </recommendedName>
</protein>
<evidence type="ECO:0000256" key="2">
    <source>
        <dbReference type="ARBA" id="ARBA00022475"/>
    </source>
</evidence>
<proteinExistence type="inferred from homology"/>
<feature type="transmembrane region" description="Helical" evidence="8">
    <location>
        <begin position="214"/>
        <end position="236"/>
    </location>
</feature>
<evidence type="ECO:0000256" key="4">
    <source>
        <dbReference type="ARBA" id="ARBA00022692"/>
    </source>
</evidence>
<evidence type="ECO:0000256" key="7">
    <source>
        <dbReference type="ARBA" id="ARBA00024033"/>
    </source>
</evidence>
<evidence type="ECO:0000256" key="8">
    <source>
        <dbReference type="SAM" id="Phobius"/>
    </source>
</evidence>
<feature type="transmembrane region" description="Helical" evidence="8">
    <location>
        <begin position="311"/>
        <end position="334"/>
    </location>
</feature>
<sequence>MSTKSLISKINRNMFALALFALFLPIIFASVLLPKYSEYVVNSDFRAFMVGATIIKDQRASELYDLEVQKTYTRKVAAGLYDGDDNLNEGVLSYRNPPIVAAALLPLTMLSLRHAYLAFMFINVLAVFLSINYAWKFAKNENAIPVWFVFYIPIFISVIYGQLSPIILVSLAFTFGSLSKKPFGAGLLAGLLFIKPQFLILSLIPALVTSKRKLYLSGLLTSLASLILVSSMLYGFNFVPDYAHFLLDSERFTAGTNIKENYNIQTIYAYLTNSVEPNIYGTYLALLGLGTYLVILAILHRQKLPSDTIIAIGITYGLLLNVHTMPADLVIMLIPMAITYKMFVVSGNKIARLFYLVMLLAPVLGFFGILRAGAVILLLAVCGIFWLYSIQKPASVK</sequence>
<evidence type="ECO:0008006" key="11">
    <source>
        <dbReference type="Google" id="ProtNLM"/>
    </source>
</evidence>
<evidence type="ECO:0000256" key="5">
    <source>
        <dbReference type="ARBA" id="ARBA00022989"/>
    </source>
</evidence>
<comment type="subcellular location">
    <subcellularLocation>
        <location evidence="1">Cell membrane</location>
        <topology evidence="1">Multi-pass membrane protein</topology>
    </subcellularLocation>
</comment>
<feature type="transmembrane region" description="Helical" evidence="8">
    <location>
        <begin position="354"/>
        <end position="387"/>
    </location>
</feature>
<dbReference type="AlphaFoldDB" id="A0A1F4USD2"/>
<keyword evidence="3" id="KW-0808">Transferase</keyword>
<evidence type="ECO:0000313" key="9">
    <source>
        <dbReference type="EMBL" id="OGC47816.1"/>
    </source>
</evidence>
<keyword evidence="5 8" id="KW-1133">Transmembrane helix</keyword>
<dbReference type="EMBL" id="MEVA01000003">
    <property type="protein sequence ID" value="OGC47816.1"/>
    <property type="molecule type" value="Genomic_DNA"/>
</dbReference>